<organism evidence="2 3">
    <name type="scientific">Methanoregula boonei (strain DSM 21154 / JCM 14090 / 6A8)</name>
    <dbReference type="NCBI Taxonomy" id="456442"/>
    <lineage>
        <taxon>Archaea</taxon>
        <taxon>Methanobacteriati</taxon>
        <taxon>Methanobacteriota</taxon>
        <taxon>Stenosarchaea group</taxon>
        <taxon>Methanomicrobia</taxon>
        <taxon>Methanomicrobiales</taxon>
        <taxon>Methanoregulaceae</taxon>
        <taxon>Methanoregula</taxon>
    </lineage>
</organism>
<gene>
    <name evidence="2" type="ordered locus">Mboo_2335</name>
</gene>
<name>A7IAT8_METB6</name>
<accession>A7IAT8</accession>
<dbReference type="SUPFAM" id="SSF52218">
    <property type="entry name" value="Flavoproteins"/>
    <property type="match status" value="1"/>
</dbReference>
<reference evidence="3" key="1">
    <citation type="journal article" date="2015" name="Microbiology">
        <title>Genome of Methanoregula boonei 6A8 reveals adaptations to oligotrophic peatland environments.</title>
        <authorList>
            <person name="Braeuer S."/>
            <person name="Cadillo-Quiroz H."/>
            <person name="Kyrpides N."/>
            <person name="Woyke T."/>
            <person name="Goodwin L."/>
            <person name="Detter C."/>
            <person name="Podell S."/>
            <person name="Yavitt J.B."/>
            <person name="Zinder S.H."/>
        </authorList>
    </citation>
    <scope>NUCLEOTIDE SEQUENCE [LARGE SCALE GENOMIC DNA]</scope>
    <source>
        <strain evidence="3">DSM 21154 / JCM 14090 / 6A8</strain>
    </source>
</reference>
<dbReference type="GeneID" id="5411028"/>
<dbReference type="KEGG" id="mbn:Mboo_2335"/>
<keyword evidence="3" id="KW-1185">Reference proteome</keyword>
<dbReference type="RefSeq" id="WP_012107910.1">
    <property type="nucleotide sequence ID" value="NC_009712.1"/>
</dbReference>
<dbReference type="AlphaFoldDB" id="A7IAT8"/>
<dbReference type="GO" id="GO:0010181">
    <property type="term" value="F:FMN binding"/>
    <property type="evidence" value="ECO:0007669"/>
    <property type="project" value="InterPro"/>
</dbReference>
<evidence type="ECO:0000313" key="2">
    <source>
        <dbReference type="EMBL" id="ABS56849.1"/>
    </source>
</evidence>
<dbReference type="Gene3D" id="3.40.50.360">
    <property type="match status" value="1"/>
</dbReference>
<protein>
    <recommendedName>
        <fullName evidence="1">Flavodoxin-like domain-containing protein</fullName>
    </recommendedName>
</protein>
<dbReference type="EMBL" id="CP000780">
    <property type="protein sequence ID" value="ABS56849.1"/>
    <property type="molecule type" value="Genomic_DNA"/>
</dbReference>
<dbReference type="InterPro" id="IPR029039">
    <property type="entry name" value="Flavoprotein-like_sf"/>
</dbReference>
<dbReference type="OrthoDB" id="73155at2157"/>
<feature type="domain" description="Flavodoxin-like" evidence="1">
    <location>
        <begin position="1"/>
        <end position="137"/>
    </location>
</feature>
<dbReference type="HOGENOM" id="CLU_1840552_0_0_2"/>
<dbReference type="PROSITE" id="PS50902">
    <property type="entry name" value="FLAVODOXIN_LIKE"/>
    <property type="match status" value="1"/>
</dbReference>
<evidence type="ECO:0000313" key="3">
    <source>
        <dbReference type="Proteomes" id="UP000002408"/>
    </source>
</evidence>
<dbReference type="Proteomes" id="UP000002408">
    <property type="component" value="Chromosome"/>
</dbReference>
<sequence>METVAVLVDSRAGRTRSAAVAIAEVSGVSVGDIKKPLPDAEILFLGSGMYGTGPGDYMNRLLEEGTFTGRKVALFATATYPRDGEKMLGNMAETLEKKGATIVGNTGSVRGKLIISRYLRLHPEDLEEFRNWAREIVGN</sequence>
<proteinExistence type="predicted"/>
<dbReference type="eggNOG" id="arCOG00519">
    <property type="taxonomic scope" value="Archaea"/>
</dbReference>
<dbReference type="InterPro" id="IPR008254">
    <property type="entry name" value="Flavodoxin/NO_synth"/>
</dbReference>
<evidence type="ECO:0000259" key="1">
    <source>
        <dbReference type="PROSITE" id="PS50902"/>
    </source>
</evidence>
<dbReference type="STRING" id="456442.Mboo_2335"/>